<comment type="similarity">
    <text evidence="7">Belongs to the MurCDEF family.</text>
</comment>
<organism evidence="11 12">
    <name type="scientific">Haliangium ochraceum (strain DSM 14365 / JCM 11303 / SMP-2)</name>
    <dbReference type="NCBI Taxonomy" id="502025"/>
    <lineage>
        <taxon>Bacteria</taxon>
        <taxon>Pseudomonadati</taxon>
        <taxon>Myxococcota</taxon>
        <taxon>Polyangia</taxon>
        <taxon>Haliangiales</taxon>
        <taxon>Kofleriaceae</taxon>
        <taxon>Haliangium</taxon>
    </lineage>
</organism>
<keyword evidence="7 8" id="KW-0133">Cell shape</keyword>
<dbReference type="RefSeq" id="WP_012827110.1">
    <property type="nucleotide sequence ID" value="NC_013440.1"/>
</dbReference>
<dbReference type="EC" id="6.3.2.9" evidence="7 8"/>
<keyword evidence="7 8" id="KW-0961">Cell wall biogenesis/degradation</keyword>
<dbReference type="Gene3D" id="3.40.50.720">
    <property type="entry name" value="NAD(P)-binding Rossmann-like Domain"/>
    <property type="match status" value="1"/>
</dbReference>
<feature type="binding site" evidence="7">
    <location>
        <begin position="121"/>
        <end position="127"/>
    </location>
    <ligand>
        <name>ATP</name>
        <dbReference type="ChEBI" id="CHEBI:30616"/>
    </ligand>
</feature>
<dbReference type="GO" id="GO:0051301">
    <property type="term" value="P:cell division"/>
    <property type="evidence" value="ECO:0007669"/>
    <property type="project" value="UniProtKB-KW"/>
</dbReference>
<feature type="domain" description="Mur ligase central" evidence="10">
    <location>
        <begin position="119"/>
        <end position="310"/>
    </location>
</feature>
<keyword evidence="12" id="KW-1185">Reference proteome</keyword>
<keyword evidence="7 8" id="KW-0573">Peptidoglycan synthesis</keyword>
<evidence type="ECO:0000256" key="3">
    <source>
        <dbReference type="ARBA" id="ARBA00022490"/>
    </source>
</evidence>
<keyword evidence="5 7" id="KW-0547">Nucleotide-binding</keyword>
<dbReference type="GO" id="GO:0009252">
    <property type="term" value="P:peptidoglycan biosynthetic process"/>
    <property type="evidence" value="ECO:0007669"/>
    <property type="project" value="UniProtKB-UniRule"/>
</dbReference>
<dbReference type="Pfam" id="PF02875">
    <property type="entry name" value="Mur_ligase_C"/>
    <property type="match status" value="1"/>
</dbReference>
<evidence type="ECO:0000256" key="2">
    <source>
        <dbReference type="ARBA" id="ARBA00004752"/>
    </source>
</evidence>
<evidence type="ECO:0000256" key="1">
    <source>
        <dbReference type="ARBA" id="ARBA00004496"/>
    </source>
</evidence>
<dbReference type="HOGENOM" id="CLU_032540_1_0_7"/>
<keyword evidence="7 8" id="KW-0132">Cell division</keyword>
<dbReference type="GO" id="GO:0005524">
    <property type="term" value="F:ATP binding"/>
    <property type="evidence" value="ECO:0007669"/>
    <property type="project" value="UniProtKB-UniRule"/>
</dbReference>
<dbReference type="Pfam" id="PF21799">
    <property type="entry name" value="MurD-like_N"/>
    <property type="match status" value="1"/>
</dbReference>
<evidence type="ECO:0000256" key="6">
    <source>
        <dbReference type="ARBA" id="ARBA00022840"/>
    </source>
</evidence>
<evidence type="ECO:0000256" key="8">
    <source>
        <dbReference type="RuleBase" id="RU003664"/>
    </source>
</evidence>
<dbReference type="GO" id="GO:0005737">
    <property type="term" value="C:cytoplasm"/>
    <property type="evidence" value="ECO:0007669"/>
    <property type="project" value="UniProtKB-SubCell"/>
</dbReference>
<reference evidence="11 12" key="1">
    <citation type="journal article" date="2010" name="Stand. Genomic Sci.">
        <title>Complete genome sequence of Haliangium ochraceum type strain (SMP-2).</title>
        <authorList>
            <consortium name="US DOE Joint Genome Institute (JGI-PGF)"/>
            <person name="Ivanova N."/>
            <person name="Daum C."/>
            <person name="Lang E."/>
            <person name="Abt B."/>
            <person name="Kopitz M."/>
            <person name="Saunders E."/>
            <person name="Lapidus A."/>
            <person name="Lucas S."/>
            <person name="Glavina Del Rio T."/>
            <person name="Nolan M."/>
            <person name="Tice H."/>
            <person name="Copeland A."/>
            <person name="Cheng J.F."/>
            <person name="Chen F."/>
            <person name="Bruce D."/>
            <person name="Goodwin L."/>
            <person name="Pitluck S."/>
            <person name="Mavromatis K."/>
            <person name="Pati A."/>
            <person name="Mikhailova N."/>
            <person name="Chen A."/>
            <person name="Palaniappan K."/>
            <person name="Land M."/>
            <person name="Hauser L."/>
            <person name="Chang Y.J."/>
            <person name="Jeffries C.D."/>
            <person name="Detter J.C."/>
            <person name="Brettin T."/>
            <person name="Rohde M."/>
            <person name="Goker M."/>
            <person name="Bristow J."/>
            <person name="Markowitz V."/>
            <person name="Eisen J.A."/>
            <person name="Hugenholtz P."/>
            <person name="Kyrpides N.C."/>
            <person name="Klenk H.P."/>
        </authorList>
    </citation>
    <scope>NUCLEOTIDE SEQUENCE [LARGE SCALE GENOMIC DNA]</scope>
    <source>
        <strain evidence="12">DSM 14365 / CIP 107738 / JCM 11303 / AJ 13395 / SMP-2</strain>
    </source>
</reference>
<evidence type="ECO:0000259" key="9">
    <source>
        <dbReference type="Pfam" id="PF02875"/>
    </source>
</evidence>
<protein>
    <recommendedName>
        <fullName evidence="7 8">UDP-N-acetylmuramoylalanine--D-glutamate ligase</fullName>
        <ecNumber evidence="7 8">6.3.2.9</ecNumber>
    </recommendedName>
    <alternativeName>
        <fullName evidence="7">D-glutamic acid-adding enzyme</fullName>
    </alternativeName>
    <alternativeName>
        <fullName evidence="7">UDP-N-acetylmuramoyl-L-alanyl-D-glutamate synthetase</fullName>
    </alternativeName>
</protein>
<name>D0LZ32_HALO1</name>
<dbReference type="PANTHER" id="PTHR43692:SF1">
    <property type="entry name" value="UDP-N-ACETYLMURAMOYLALANINE--D-GLUTAMATE LIGASE"/>
    <property type="match status" value="1"/>
</dbReference>
<sequence length="490" mass="51264">MATNFETSLRGKRVLVVGLAQTGVSVARFCASRGASVTVTDAKSADLLADRVRQLDGCAALELGSHVLESFTGADYVLMSPGVPELPEMQAARDAGAEVIAEIELAYRCLHPEAQLIAITGTNGKSTTTALTGALCQAASDAGAPPTFCGGNLGNHPLIEAVDHPANTAGGFVVAEVAGFMLETCAGFRPNVAACLNITEDHLDRYGTMDVYASMKTRVYRWQRADDFAIANAHCARTLAGAQAAAGRVLVFDAEAPLPPGTCGAYLSPERDEIVLRPEADGPEHRFPAADLPLIGQHNLENAMAAYLAAHLVGVSDDAIRAGARSFRPQKHRMERVGEKGEVVFYDDSKGTNVAAVAASMRGFPRPAVLIAGGVDKGGSYAPMFEALRDVARGLVLIGEARPLIRAAASEAGAAYPVVDAESMEDAVRKAAALARAGDAVVLSPACSSYDMFRNFGERGMAFRDAVSAIGGRRLDIDTDLVSASEKGDA</sequence>
<keyword evidence="3 7" id="KW-0963">Cytoplasm</keyword>
<dbReference type="GO" id="GO:0008764">
    <property type="term" value="F:UDP-N-acetylmuramoylalanine-D-glutamate ligase activity"/>
    <property type="evidence" value="ECO:0007669"/>
    <property type="project" value="UniProtKB-UniRule"/>
</dbReference>
<evidence type="ECO:0000256" key="5">
    <source>
        <dbReference type="ARBA" id="ARBA00022741"/>
    </source>
</evidence>
<evidence type="ECO:0000313" key="11">
    <source>
        <dbReference type="EMBL" id="ACY14502.1"/>
    </source>
</evidence>
<dbReference type="STRING" id="502025.Hoch_1956"/>
<evidence type="ECO:0000313" key="12">
    <source>
        <dbReference type="Proteomes" id="UP000001880"/>
    </source>
</evidence>
<dbReference type="InterPro" id="IPR036615">
    <property type="entry name" value="Mur_ligase_C_dom_sf"/>
</dbReference>
<keyword evidence="7 8" id="KW-0131">Cell cycle</keyword>
<dbReference type="InterPro" id="IPR004101">
    <property type="entry name" value="Mur_ligase_C"/>
</dbReference>
<dbReference type="InterPro" id="IPR013221">
    <property type="entry name" value="Mur_ligase_cen"/>
</dbReference>
<dbReference type="Pfam" id="PF08245">
    <property type="entry name" value="Mur_ligase_M"/>
    <property type="match status" value="1"/>
</dbReference>
<dbReference type="KEGG" id="hoh:Hoch_1956"/>
<dbReference type="EMBL" id="CP001804">
    <property type="protein sequence ID" value="ACY14502.1"/>
    <property type="molecule type" value="Genomic_DNA"/>
</dbReference>
<dbReference type="NCBIfam" id="TIGR01087">
    <property type="entry name" value="murD"/>
    <property type="match status" value="1"/>
</dbReference>
<gene>
    <name evidence="7" type="primary">murD</name>
    <name evidence="11" type="ordered locus">Hoch_1956</name>
</gene>
<evidence type="ECO:0000256" key="7">
    <source>
        <dbReference type="HAMAP-Rule" id="MF_00639"/>
    </source>
</evidence>
<dbReference type="InterPro" id="IPR005762">
    <property type="entry name" value="MurD"/>
</dbReference>
<dbReference type="GO" id="GO:0071555">
    <property type="term" value="P:cell wall organization"/>
    <property type="evidence" value="ECO:0007669"/>
    <property type="project" value="UniProtKB-KW"/>
</dbReference>
<dbReference type="SUPFAM" id="SSF53623">
    <property type="entry name" value="MurD-like peptide ligases, catalytic domain"/>
    <property type="match status" value="1"/>
</dbReference>
<keyword evidence="6 7" id="KW-0067">ATP-binding</keyword>
<dbReference type="UniPathway" id="UPA00219"/>
<dbReference type="eggNOG" id="COG0771">
    <property type="taxonomic scope" value="Bacteria"/>
</dbReference>
<proteinExistence type="inferred from homology"/>
<dbReference type="HAMAP" id="MF_00639">
    <property type="entry name" value="MurD"/>
    <property type="match status" value="1"/>
</dbReference>
<dbReference type="AlphaFoldDB" id="D0LZ32"/>
<dbReference type="PANTHER" id="PTHR43692">
    <property type="entry name" value="UDP-N-ACETYLMURAMOYLALANINE--D-GLUTAMATE LIGASE"/>
    <property type="match status" value="1"/>
</dbReference>
<dbReference type="GO" id="GO:0008360">
    <property type="term" value="P:regulation of cell shape"/>
    <property type="evidence" value="ECO:0007669"/>
    <property type="project" value="UniProtKB-KW"/>
</dbReference>
<comment type="catalytic activity">
    <reaction evidence="7 8">
        <text>UDP-N-acetyl-alpha-D-muramoyl-L-alanine + D-glutamate + ATP = UDP-N-acetyl-alpha-D-muramoyl-L-alanyl-D-glutamate + ADP + phosphate + H(+)</text>
        <dbReference type="Rhea" id="RHEA:16429"/>
        <dbReference type="ChEBI" id="CHEBI:15378"/>
        <dbReference type="ChEBI" id="CHEBI:29986"/>
        <dbReference type="ChEBI" id="CHEBI:30616"/>
        <dbReference type="ChEBI" id="CHEBI:43474"/>
        <dbReference type="ChEBI" id="CHEBI:83898"/>
        <dbReference type="ChEBI" id="CHEBI:83900"/>
        <dbReference type="ChEBI" id="CHEBI:456216"/>
        <dbReference type="EC" id="6.3.2.9"/>
    </reaction>
</comment>
<evidence type="ECO:0000259" key="10">
    <source>
        <dbReference type="Pfam" id="PF08245"/>
    </source>
</evidence>
<evidence type="ECO:0000256" key="4">
    <source>
        <dbReference type="ARBA" id="ARBA00022598"/>
    </source>
</evidence>
<keyword evidence="4 7" id="KW-0436">Ligase</keyword>
<accession>D0LZ32</accession>
<dbReference type="Proteomes" id="UP000001880">
    <property type="component" value="Chromosome"/>
</dbReference>
<dbReference type="InterPro" id="IPR036565">
    <property type="entry name" value="Mur-like_cat_sf"/>
</dbReference>
<dbReference type="Gene3D" id="3.40.1190.10">
    <property type="entry name" value="Mur-like, catalytic domain"/>
    <property type="match status" value="1"/>
</dbReference>
<comment type="subcellular location">
    <subcellularLocation>
        <location evidence="1 7 8">Cytoplasm</location>
    </subcellularLocation>
</comment>
<feature type="domain" description="Mur ligase C-terminal" evidence="9">
    <location>
        <begin position="332"/>
        <end position="447"/>
    </location>
</feature>
<dbReference type="Gene3D" id="3.90.190.20">
    <property type="entry name" value="Mur ligase, C-terminal domain"/>
    <property type="match status" value="1"/>
</dbReference>
<dbReference type="SUPFAM" id="SSF53244">
    <property type="entry name" value="MurD-like peptide ligases, peptide-binding domain"/>
    <property type="match status" value="1"/>
</dbReference>
<comment type="pathway">
    <text evidence="2 7 8">Cell wall biogenesis; peptidoglycan biosynthesis.</text>
</comment>
<dbReference type="SUPFAM" id="SSF51984">
    <property type="entry name" value="MurCD N-terminal domain"/>
    <property type="match status" value="1"/>
</dbReference>
<comment type="function">
    <text evidence="7 8">Cell wall formation. Catalyzes the addition of glutamate to the nucleotide precursor UDP-N-acetylmuramoyl-L-alanine (UMA).</text>
</comment>